<dbReference type="GO" id="GO:0005856">
    <property type="term" value="C:cytoskeleton"/>
    <property type="evidence" value="ECO:0007669"/>
    <property type="project" value="InterPro"/>
</dbReference>
<dbReference type="InterPro" id="IPR001101">
    <property type="entry name" value="Plectin_repeat"/>
</dbReference>
<name>A0A835CPG4_APHGI</name>
<proteinExistence type="predicted"/>
<accession>A0A835CPG4</accession>
<sequence length="1620" mass="181332">MSHSDIKISTVFINRNSTNINKEKSIDDDEEISNGKITKTIVKSEPSVTVNVCESKKLSFDNDNEISDIKIISAADKPRERVTTERKYKVTIGKASSMLHSHEQEGKPIILQKMRKKIVTPKIAVDSGLMDEETAKILSSIVKNNEVTKNMDLNKGKIIDPQTGDIITIEEALDLPGLYNQGLVDRDGKIVHPNTGELLSLNQAIVCEIVGPQSKIISDTSEIITISYAVKNDIIDADKSIVQTPKGNLNLVETTEENIFDDTIDSKNPLSFPPVGMRFSVALKRGLIDTPNKQIIHTLIGQQLDLDEAIKNNFLMSQPYPTAPDTIEVTKAIEANLIDINTATFIDPITHKKIPITEALESGLLILTVENIKTGEIITMEDALKQGIVKDESETKEQFTTKDIKILFSDAVEKGFIDMNAGTFTDPNTGNIMTISKAIEDGNVDTSSTIKTSEKINIISNKNSMTVLEAVDQIYDEKTEKFLDSNTNKSYDSIKAIDAGLIKPDLVVYDVKTSAPITTKQAIEQELLNPKTGKIKNDKIRTFSLYPIETTIDEAINENLIEQSTCKMLIDNNVELSSNVQDALDNNEISGTDLIIVLNKNSIKILEQQTRFQININRNLTAEYLAEQGVYNINTEKFVNPYTEKTIGFHDLVLSYEIFDPDNVWVKDLTNKNDEYVTLREVINRPLVDRNVGYMVDQKSGKKISFLEAVKLDFIVQRNLADDEEDVRLIYTLQEAVEIGIFSIRNPINDEIIPLCEAIDTGIIDLNRGVIINIETKNEINMEDAFNDGLILPSLRKLISLEAIINKGTYLSLDDALTANIIINENGIFHDSKSGELLTLGIALEKKLIITTFLPSLIDVIIHGYYSPRTSLILNPINGDDMTVKSALSISFVDEALAHQSYNSSAGAIVIDGERLTLDKAIIKGLIRHDSPSIKDPHTCEVITLSDAIKFGLIDSNNGTALDLLTGTALSIIDAMDPEAFEEGVLLEARRPMSFSEALLKGIFDKKTSLFLDPKTGSYLILLQAIERNIIDADSVTVKNSTIIGYSKKISLVKVIKLGIIDGKTGKVKDINYKKNNTEITFDQAYEIGLIIDNKAAISIQRAIHQGLYDDKSSKIIDPSSGRSITLLEATHICIISPKLICYWDKREPGAHCFIPLSMALQLGLIIDIERLGFSLYGAINIGMYDITSGQFIHPSTNKKLTLTDACNASTSNEENINDKSNDESNGHDLTFYVDPIIASLDIRKVLMTTCSGKGPAIVEYFEKTQKFKKGDSKKATRRLIGFYITQYIITKKQKFSCYDKKHLSDKIAKLFPCEDSNFWYTLDEEGNGPGGYFQNSIKNQRHRIKQERAVTPPLKDEIQPVDENVTKSVDYLSSHPDCLPWNKVEKAWNVSRIMRRKDLDAYRIETKKLKKNIKKTSTNVPLYSIEGYIDKWSNLKSNQGQELVNLDFNIWYPAAVEFNEHNFDNLLKILKMICAKRKIKKWNEEINNAEILIESSDNIDVVLAAKLRLLPMLVSPRGRTSSTSKTSVEKCETSIILLVKDFAEIDDAYKERAAELKKLNKPLSAMLIIVGENWKNINGVHICINHVRWQIKNLIAAFDTLFKTFYVLETLFPKESSVL</sequence>
<dbReference type="SUPFAM" id="SSF75399">
    <property type="entry name" value="Plakin repeat"/>
    <property type="match status" value="7"/>
</dbReference>
<dbReference type="EMBL" id="JACMRX010000004">
    <property type="protein sequence ID" value="KAF7990604.1"/>
    <property type="molecule type" value="Genomic_DNA"/>
</dbReference>
<evidence type="ECO:0000313" key="2">
    <source>
        <dbReference type="EMBL" id="KAF7990604.1"/>
    </source>
</evidence>
<reference evidence="2 3" key="1">
    <citation type="submission" date="2020-08" db="EMBL/GenBank/DDBJ databases">
        <title>Aphidius gifuensis genome sequencing and assembly.</title>
        <authorList>
            <person name="Du Z."/>
        </authorList>
    </citation>
    <scope>NUCLEOTIDE SEQUENCE [LARGE SCALE GENOMIC DNA]</scope>
    <source>
        <strain evidence="2">YNYX2018</strain>
        <tissue evidence="2">Adults</tissue>
    </source>
</reference>
<dbReference type="SMART" id="SM00250">
    <property type="entry name" value="PLEC"/>
    <property type="match status" value="10"/>
</dbReference>
<dbReference type="Gene3D" id="3.90.1290.10">
    <property type="entry name" value="Plakin repeat"/>
    <property type="match status" value="5"/>
</dbReference>
<protein>
    <submittedName>
        <fullName evidence="2">Uncharacterized protein</fullName>
    </submittedName>
</protein>
<dbReference type="Proteomes" id="UP000639338">
    <property type="component" value="Unassembled WGS sequence"/>
</dbReference>
<gene>
    <name evidence="2" type="ORF">HCN44_000409</name>
</gene>
<dbReference type="OrthoDB" id="7431392at2759"/>
<comment type="caution">
    <text evidence="2">The sequence shown here is derived from an EMBL/GenBank/DDBJ whole genome shotgun (WGS) entry which is preliminary data.</text>
</comment>
<evidence type="ECO:0000256" key="1">
    <source>
        <dbReference type="SAM" id="Coils"/>
    </source>
</evidence>
<keyword evidence="3" id="KW-1185">Reference proteome</keyword>
<dbReference type="InterPro" id="IPR035915">
    <property type="entry name" value="Plakin_repeat_sf"/>
</dbReference>
<keyword evidence="1" id="KW-0175">Coiled coil</keyword>
<organism evidence="2 3">
    <name type="scientific">Aphidius gifuensis</name>
    <name type="common">Parasitoid wasp</name>
    <dbReference type="NCBI Taxonomy" id="684658"/>
    <lineage>
        <taxon>Eukaryota</taxon>
        <taxon>Metazoa</taxon>
        <taxon>Ecdysozoa</taxon>
        <taxon>Arthropoda</taxon>
        <taxon>Hexapoda</taxon>
        <taxon>Insecta</taxon>
        <taxon>Pterygota</taxon>
        <taxon>Neoptera</taxon>
        <taxon>Endopterygota</taxon>
        <taxon>Hymenoptera</taxon>
        <taxon>Apocrita</taxon>
        <taxon>Ichneumonoidea</taxon>
        <taxon>Braconidae</taxon>
        <taxon>Aphidiinae</taxon>
        <taxon>Aphidius</taxon>
    </lineage>
</organism>
<feature type="coiled-coil region" evidence="1">
    <location>
        <begin position="1473"/>
        <end position="1500"/>
    </location>
</feature>
<evidence type="ECO:0000313" key="3">
    <source>
        <dbReference type="Proteomes" id="UP000639338"/>
    </source>
</evidence>